<evidence type="ECO:0000256" key="11">
    <source>
        <dbReference type="ARBA" id="ARBA00023136"/>
    </source>
</evidence>
<evidence type="ECO:0000256" key="18">
    <source>
        <dbReference type="ARBA" id="ARBA00041418"/>
    </source>
</evidence>
<evidence type="ECO:0000256" key="21">
    <source>
        <dbReference type="ARBA" id="ARBA00049966"/>
    </source>
</evidence>
<feature type="transmembrane region" description="Helical" evidence="22">
    <location>
        <begin position="312"/>
        <end position="337"/>
    </location>
</feature>
<reference evidence="23 24" key="1">
    <citation type="submission" date="2016-11" db="EMBL/GenBank/DDBJ databases">
        <authorList>
            <person name="Jaros S."/>
            <person name="Januszkiewicz K."/>
            <person name="Wedrychowicz H."/>
        </authorList>
    </citation>
    <scope>NUCLEOTIDE SEQUENCE [LARGE SCALE GENOMIC DNA]</scope>
    <source>
        <strain evidence="23 24">DSM 3089</strain>
    </source>
</reference>
<dbReference type="GO" id="GO:0032153">
    <property type="term" value="C:cell division site"/>
    <property type="evidence" value="ECO:0007669"/>
    <property type="project" value="TreeGrafter"/>
</dbReference>
<evidence type="ECO:0000256" key="2">
    <source>
        <dbReference type="ARBA" id="ARBA00004752"/>
    </source>
</evidence>
<dbReference type="RefSeq" id="WP_072829528.1">
    <property type="nucleotide sequence ID" value="NZ_FQXP01000003.1"/>
</dbReference>
<dbReference type="InterPro" id="IPR013438">
    <property type="entry name" value="SpoVE"/>
</dbReference>
<evidence type="ECO:0000313" key="23">
    <source>
        <dbReference type="EMBL" id="SHH44244.1"/>
    </source>
</evidence>
<dbReference type="AlphaFoldDB" id="A0A1M5T0C8"/>
<dbReference type="NCBIfam" id="TIGR02615">
    <property type="entry name" value="spoVE"/>
    <property type="match status" value="1"/>
</dbReference>
<feature type="transmembrane region" description="Helical" evidence="22">
    <location>
        <begin position="63"/>
        <end position="81"/>
    </location>
</feature>
<evidence type="ECO:0000256" key="3">
    <source>
        <dbReference type="ARBA" id="ARBA00022475"/>
    </source>
</evidence>
<keyword evidence="12" id="KW-0131">Cell cycle</keyword>
<dbReference type="STRING" id="1121306.SAMN02745196_00388"/>
<evidence type="ECO:0000256" key="5">
    <source>
        <dbReference type="ARBA" id="ARBA00022676"/>
    </source>
</evidence>
<dbReference type="GO" id="GO:0009252">
    <property type="term" value="P:peptidoglycan biosynthetic process"/>
    <property type="evidence" value="ECO:0007669"/>
    <property type="project" value="UniProtKB-KW"/>
</dbReference>
<evidence type="ECO:0000256" key="8">
    <source>
        <dbReference type="ARBA" id="ARBA00022960"/>
    </source>
</evidence>
<comment type="catalytic activity">
    <reaction evidence="20">
        <text>[GlcNAc-(1-&gt;4)-Mur2Ac(oyl-L-Ala-gamma-D-Glu-L-Lys-D-Ala-D-Ala)](n)-di-trans,octa-cis-undecaprenyl diphosphate + beta-D-GlcNAc-(1-&gt;4)-Mur2Ac(oyl-L-Ala-gamma-D-Glu-L-Lys-D-Ala-D-Ala)-di-trans,octa-cis-undecaprenyl diphosphate = [GlcNAc-(1-&gt;4)-Mur2Ac(oyl-L-Ala-gamma-D-Glu-L-Lys-D-Ala-D-Ala)](n+1)-di-trans,octa-cis-undecaprenyl diphosphate + di-trans,octa-cis-undecaprenyl diphosphate + H(+)</text>
        <dbReference type="Rhea" id="RHEA:23708"/>
        <dbReference type="Rhea" id="RHEA-COMP:9602"/>
        <dbReference type="Rhea" id="RHEA-COMP:9603"/>
        <dbReference type="ChEBI" id="CHEBI:15378"/>
        <dbReference type="ChEBI" id="CHEBI:58405"/>
        <dbReference type="ChEBI" id="CHEBI:60033"/>
        <dbReference type="ChEBI" id="CHEBI:78435"/>
        <dbReference type="EC" id="2.4.99.28"/>
    </reaction>
</comment>
<evidence type="ECO:0000256" key="1">
    <source>
        <dbReference type="ARBA" id="ARBA00004651"/>
    </source>
</evidence>
<evidence type="ECO:0000313" key="24">
    <source>
        <dbReference type="Proteomes" id="UP000184526"/>
    </source>
</evidence>
<feature type="transmembrane region" description="Helical" evidence="22">
    <location>
        <begin position="349"/>
        <end position="370"/>
    </location>
</feature>
<keyword evidence="7 22" id="KW-0812">Transmembrane</keyword>
<comment type="similarity">
    <text evidence="16">Belongs to the SEDS family. FtsW subfamily.</text>
</comment>
<gene>
    <name evidence="23" type="ORF">SAMN02745196_00388</name>
</gene>
<keyword evidence="6" id="KW-0808">Transferase</keyword>
<feature type="transmembrane region" description="Helical" evidence="22">
    <location>
        <begin position="274"/>
        <end position="300"/>
    </location>
</feature>
<keyword evidence="10 22" id="KW-1133">Transmembrane helix</keyword>
<evidence type="ECO:0000256" key="20">
    <source>
        <dbReference type="ARBA" id="ARBA00049902"/>
    </source>
</evidence>
<dbReference type="Pfam" id="PF01098">
    <property type="entry name" value="FTSW_RODA_SPOVE"/>
    <property type="match status" value="1"/>
</dbReference>
<name>A0A1M5T0C8_9CLOT</name>
<keyword evidence="3" id="KW-1003">Cell membrane</keyword>
<dbReference type="GO" id="GO:0008955">
    <property type="term" value="F:peptidoglycan glycosyltransferase activity"/>
    <property type="evidence" value="ECO:0007669"/>
    <property type="project" value="UniProtKB-EC"/>
</dbReference>
<evidence type="ECO:0000256" key="13">
    <source>
        <dbReference type="ARBA" id="ARBA00023316"/>
    </source>
</evidence>
<organism evidence="23 24">
    <name type="scientific">Clostridium collagenovorans DSM 3089</name>
    <dbReference type="NCBI Taxonomy" id="1121306"/>
    <lineage>
        <taxon>Bacteria</taxon>
        <taxon>Bacillati</taxon>
        <taxon>Bacillota</taxon>
        <taxon>Clostridia</taxon>
        <taxon>Eubacteriales</taxon>
        <taxon>Clostridiaceae</taxon>
        <taxon>Clostridium</taxon>
    </lineage>
</organism>
<dbReference type="InterPro" id="IPR013437">
    <property type="entry name" value="FtsW"/>
</dbReference>
<dbReference type="EC" id="2.4.99.28" evidence="19"/>
<feature type="transmembrane region" description="Helical" evidence="22">
    <location>
        <begin position="88"/>
        <end position="108"/>
    </location>
</feature>
<dbReference type="OrthoDB" id="9812661at2"/>
<dbReference type="Proteomes" id="UP000184526">
    <property type="component" value="Unassembled WGS sequence"/>
</dbReference>
<evidence type="ECO:0000256" key="16">
    <source>
        <dbReference type="ARBA" id="ARBA00038053"/>
    </source>
</evidence>
<feature type="transmembrane region" description="Helical" evidence="22">
    <location>
        <begin position="20"/>
        <end position="43"/>
    </location>
</feature>
<dbReference type="PANTHER" id="PTHR30474:SF2">
    <property type="entry name" value="PEPTIDOGLYCAN GLYCOSYLTRANSFERASE FTSW-RELATED"/>
    <property type="match status" value="1"/>
</dbReference>
<accession>A0A1M5T0C8</accession>
<proteinExistence type="inferred from homology"/>
<dbReference type="GO" id="GO:0005886">
    <property type="term" value="C:plasma membrane"/>
    <property type="evidence" value="ECO:0007669"/>
    <property type="project" value="UniProtKB-SubCell"/>
</dbReference>
<evidence type="ECO:0000256" key="6">
    <source>
        <dbReference type="ARBA" id="ARBA00022679"/>
    </source>
</evidence>
<comment type="pathway">
    <text evidence="2">Cell wall biogenesis; peptidoglycan biosynthesis.</text>
</comment>
<comment type="function">
    <text evidence="21">Peptidoglycan polymerase that is essential for cell division.</text>
</comment>
<dbReference type="GO" id="GO:0008360">
    <property type="term" value="P:regulation of cell shape"/>
    <property type="evidence" value="ECO:0007669"/>
    <property type="project" value="UniProtKB-KW"/>
</dbReference>
<keyword evidence="24" id="KW-1185">Reference proteome</keyword>
<evidence type="ECO:0000256" key="4">
    <source>
        <dbReference type="ARBA" id="ARBA00022618"/>
    </source>
</evidence>
<evidence type="ECO:0000256" key="19">
    <source>
        <dbReference type="ARBA" id="ARBA00044770"/>
    </source>
</evidence>
<dbReference type="GO" id="GO:0051301">
    <property type="term" value="P:cell division"/>
    <property type="evidence" value="ECO:0007669"/>
    <property type="project" value="UniProtKB-KW"/>
</dbReference>
<feature type="transmembrane region" description="Helical" evidence="22">
    <location>
        <begin position="197"/>
        <end position="215"/>
    </location>
</feature>
<dbReference type="InterPro" id="IPR001182">
    <property type="entry name" value="FtsW/RodA"/>
</dbReference>
<evidence type="ECO:0000256" key="7">
    <source>
        <dbReference type="ARBA" id="ARBA00022692"/>
    </source>
</evidence>
<comment type="subcellular location">
    <subcellularLocation>
        <location evidence="1">Cell membrane</location>
        <topology evidence="1">Multi-pass membrane protein</topology>
    </subcellularLocation>
</comment>
<evidence type="ECO:0000256" key="10">
    <source>
        <dbReference type="ARBA" id="ARBA00022989"/>
    </source>
</evidence>
<evidence type="ECO:0000256" key="14">
    <source>
        <dbReference type="ARBA" id="ARBA00032370"/>
    </source>
</evidence>
<evidence type="ECO:0000256" key="9">
    <source>
        <dbReference type="ARBA" id="ARBA00022984"/>
    </source>
</evidence>
<keyword evidence="11 22" id="KW-0472">Membrane</keyword>
<keyword evidence="9" id="KW-0573">Peptidoglycan synthesis</keyword>
<evidence type="ECO:0000256" key="22">
    <source>
        <dbReference type="SAM" id="Phobius"/>
    </source>
</evidence>
<feature type="transmembrane region" description="Helical" evidence="22">
    <location>
        <begin position="150"/>
        <end position="168"/>
    </location>
</feature>
<evidence type="ECO:0000256" key="15">
    <source>
        <dbReference type="ARBA" id="ARBA00033270"/>
    </source>
</evidence>
<keyword evidence="4 23" id="KW-0132">Cell division</keyword>
<sequence length="380" mass="41116">MVQPVKTKKDSKKKLGKVDFALFFIIMLLVSFGVIMVYSASSYSAFFSANYNYDSYFFLKKQGMWAILGTAGMIFSMQIDYHKYKKHIPWVLVVIFTMLGAVFAFPEINGAHRWIGFGGASIQPSEIAKYAIVVFIAIAIDKKGDGIKKFSTGILPILLVVALFAGIILIEPNMSIACVICFVTMIMLFVGGIPLKYFGALGATGVVAIVAGILLEPFRVKRLFNFVNPWADASGVGYQLVQSLIALGSGGIFGVGLGQSRQKCFYIPEAHNDFIFAIIGEELGLIGCAAVIILYVLFIIRGIRVAVRAKDTYGSLLAIGITSVVAVQAIINIAVVSGSMPVTGVPLPFISYGGSALVFNMFAMGILLNISRNTEKKSML</sequence>
<keyword evidence="13" id="KW-0961">Cell wall biogenesis/degradation</keyword>
<dbReference type="PANTHER" id="PTHR30474">
    <property type="entry name" value="CELL CYCLE PROTEIN"/>
    <property type="match status" value="1"/>
</dbReference>
<keyword evidence="8" id="KW-0133">Cell shape</keyword>
<dbReference type="NCBIfam" id="TIGR02614">
    <property type="entry name" value="ftsW"/>
    <property type="match status" value="1"/>
</dbReference>
<protein>
    <recommendedName>
        <fullName evidence="17">Probable peptidoglycan glycosyltransferase FtsW</fullName>
        <ecNumber evidence="19">2.4.99.28</ecNumber>
    </recommendedName>
    <alternativeName>
        <fullName evidence="18">Cell division protein FtsW</fullName>
    </alternativeName>
    <alternativeName>
        <fullName evidence="15">Cell wall polymerase</fullName>
    </alternativeName>
    <alternativeName>
        <fullName evidence="14">Peptidoglycan polymerase</fullName>
    </alternativeName>
</protein>
<feature type="transmembrane region" description="Helical" evidence="22">
    <location>
        <begin position="174"/>
        <end position="190"/>
    </location>
</feature>
<evidence type="ECO:0000256" key="17">
    <source>
        <dbReference type="ARBA" id="ARBA00041185"/>
    </source>
</evidence>
<dbReference type="GO" id="GO:0071555">
    <property type="term" value="P:cell wall organization"/>
    <property type="evidence" value="ECO:0007669"/>
    <property type="project" value="UniProtKB-KW"/>
</dbReference>
<evidence type="ECO:0000256" key="12">
    <source>
        <dbReference type="ARBA" id="ARBA00023306"/>
    </source>
</evidence>
<dbReference type="EMBL" id="FQXP01000003">
    <property type="protein sequence ID" value="SHH44244.1"/>
    <property type="molecule type" value="Genomic_DNA"/>
</dbReference>
<keyword evidence="5" id="KW-0328">Glycosyltransferase</keyword>
<dbReference type="GO" id="GO:0015648">
    <property type="term" value="F:lipid-linked peptidoglycan transporter activity"/>
    <property type="evidence" value="ECO:0007669"/>
    <property type="project" value="TreeGrafter"/>
</dbReference>